<sequence>MISNTFALANDACDHTKCNCTDTCSCASCGCEQCCKPGK</sequence>
<evidence type="ECO:0000313" key="1">
    <source>
        <dbReference type="EMBL" id="AHI43939.1"/>
    </source>
</evidence>
<reference evidence="1" key="1">
    <citation type="submission" date="2014-01" db="EMBL/GenBank/DDBJ databases">
        <title>Characterization of eight metallothionein genes in the ectomycorrhizal fungus Laccaria bicolor and the identification of a novel fungal MT family widely distributed in basidiomycetes.</title>
        <authorList>
            <person name="Feng Z."/>
            <person name="Min G."/>
            <person name="Li Y."/>
            <person name="Wang G."/>
            <person name="Shen Z."/>
            <person name="Chen Y."/>
        </authorList>
    </citation>
    <scope>NUCLEOTIDE SEQUENCE</scope>
</reference>
<organism evidence="1">
    <name type="scientific">Laccaria bicolor</name>
    <name type="common">Bicoloured deceiver</name>
    <name type="synonym">Laccaria laccata var. bicolor</name>
    <dbReference type="NCBI Taxonomy" id="29883"/>
    <lineage>
        <taxon>Eukaryota</taxon>
        <taxon>Fungi</taxon>
        <taxon>Dikarya</taxon>
        <taxon>Basidiomycota</taxon>
        <taxon>Agaricomycotina</taxon>
        <taxon>Agaricomycetes</taxon>
        <taxon>Agaricomycetidae</taxon>
        <taxon>Agaricales</taxon>
        <taxon>Agaricineae</taxon>
        <taxon>Hydnangiaceae</taxon>
        <taxon>Laccaria</taxon>
    </lineage>
</organism>
<dbReference type="EMBL" id="KJ095791">
    <property type="protein sequence ID" value="AHI43939.1"/>
    <property type="molecule type" value="mRNA"/>
</dbReference>
<dbReference type="AlphaFoldDB" id="A0A0F6MXK8"/>
<proteinExistence type="evidence at transcript level"/>
<accession>A0A0F6MXK8</accession>
<protein>
    <submittedName>
        <fullName evidence="1">Metallothionein 4</fullName>
    </submittedName>
</protein>
<name>A0A0F6MXK8_LACBI</name>